<dbReference type="Gene3D" id="1.20.58.70">
    <property type="match status" value="1"/>
</dbReference>
<protein>
    <submittedName>
        <fullName evidence="11">t-SNARE</fullName>
    </submittedName>
</protein>
<proteinExistence type="inferred from homology"/>
<comment type="subcellular location">
    <subcellularLocation>
        <location evidence="1">Membrane</location>
        <topology evidence="1">Single-pass type IV membrane protein</topology>
    </subcellularLocation>
</comment>
<dbReference type="GO" id="GO:0031201">
    <property type="term" value="C:SNARE complex"/>
    <property type="evidence" value="ECO:0007669"/>
    <property type="project" value="TreeGrafter"/>
</dbReference>
<keyword evidence="6" id="KW-0175">Coiled coil</keyword>
<keyword evidence="4 9" id="KW-0812">Transmembrane</keyword>
<evidence type="ECO:0000313" key="12">
    <source>
        <dbReference type="Proteomes" id="UP000070544"/>
    </source>
</evidence>
<evidence type="ECO:0000256" key="9">
    <source>
        <dbReference type="SAM" id="Phobius"/>
    </source>
</evidence>
<dbReference type="GO" id="GO:0005484">
    <property type="term" value="F:SNAP receptor activity"/>
    <property type="evidence" value="ECO:0007669"/>
    <property type="project" value="TreeGrafter"/>
</dbReference>
<dbReference type="PANTHER" id="PTHR19957:SF3">
    <property type="entry name" value="SYNTAXIN-5"/>
    <property type="match status" value="1"/>
</dbReference>
<dbReference type="CDD" id="cd15844">
    <property type="entry name" value="SNARE_syntaxin5"/>
    <property type="match status" value="1"/>
</dbReference>
<dbReference type="InterPro" id="IPR000727">
    <property type="entry name" value="T_SNARE_dom"/>
</dbReference>
<dbReference type="STRING" id="1344416.A0A139AXW1"/>
<evidence type="ECO:0000256" key="1">
    <source>
        <dbReference type="ARBA" id="ARBA00004211"/>
    </source>
</evidence>
<dbReference type="InterPro" id="IPR045242">
    <property type="entry name" value="Syntaxin"/>
</dbReference>
<gene>
    <name evidence="11" type="ORF">M427DRAFT_107002</name>
</gene>
<organism evidence="11 12">
    <name type="scientific">Gonapodya prolifera (strain JEL478)</name>
    <name type="common">Monoblepharis prolifera</name>
    <dbReference type="NCBI Taxonomy" id="1344416"/>
    <lineage>
        <taxon>Eukaryota</taxon>
        <taxon>Fungi</taxon>
        <taxon>Fungi incertae sedis</taxon>
        <taxon>Chytridiomycota</taxon>
        <taxon>Chytridiomycota incertae sedis</taxon>
        <taxon>Monoblepharidomycetes</taxon>
        <taxon>Monoblepharidales</taxon>
        <taxon>Gonapodyaceae</taxon>
        <taxon>Gonapodya</taxon>
    </lineage>
</organism>
<keyword evidence="7 9" id="KW-0472">Membrane</keyword>
<accession>A0A139AXW1</accession>
<evidence type="ECO:0000256" key="3">
    <source>
        <dbReference type="ARBA" id="ARBA00022448"/>
    </source>
</evidence>
<feature type="region of interest" description="Disordered" evidence="8">
    <location>
        <begin position="1"/>
        <end position="42"/>
    </location>
</feature>
<dbReference type="GO" id="GO:0000149">
    <property type="term" value="F:SNARE binding"/>
    <property type="evidence" value="ECO:0007669"/>
    <property type="project" value="TreeGrafter"/>
</dbReference>
<feature type="compositionally biased region" description="Gly residues" evidence="8">
    <location>
        <begin position="242"/>
        <end position="256"/>
    </location>
</feature>
<feature type="region of interest" description="Disordered" evidence="8">
    <location>
        <begin position="57"/>
        <end position="98"/>
    </location>
</feature>
<dbReference type="SMART" id="SM00397">
    <property type="entry name" value="t_SNARE"/>
    <property type="match status" value="1"/>
</dbReference>
<dbReference type="PROSITE" id="PS50192">
    <property type="entry name" value="T_SNARE"/>
    <property type="match status" value="1"/>
</dbReference>
<evidence type="ECO:0000259" key="10">
    <source>
        <dbReference type="PROSITE" id="PS50192"/>
    </source>
</evidence>
<evidence type="ECO:0000256" key="8">
    <source>
        <dbReference type="SAM" id="MobiDB-lite"/>
    </source>
</evidence>
<evidence type="ECO:0000256" key="5">
    <source>
        <dbReference type="ARBA" id="ARBA00022989"/>
    </source>
</evidence>
<reference evidence="11 12" key="1">
    <citation type="journal article" date="2015" name="Genome Biol. Evol.">
        <title>Phylogenomic analyses indicate that early fungi evolved digesting cell walls of algal ancestors of land plants.</title>
        <authorList>
            <person name="Chang Y."/>
            <person name="Wang S."/>
            <person name="Sekimoto S."/>
            <person name="Aerts A.L."/>
            <person name="Choi C."/>
            <person name="Clum A."/>
            <person name="LaButti K.M."/>
            <person name="Lindquist E.A."/>
            <person name="Yee Ngan C."/>
            <person name="Ohm R.A."/>
            <person name="Salamov A.A."/>
            <person name="Grigoriev I.V."/>
            <person name="Spatafora J.W."/>
            <person name="Berbee M.L."/>
        </authorList>
    </citation>
    <scope>NUCLEOTIDE SEQUENCE [LARGE SCALE GENOMIC DNA]</scope>
    <source>
        <strain evidence="11 12">JEL478</strain>
    </source>
</reference>
<dbReference type="GO" id="GO:0000139">
    <property type="term" value="C:Golgi membrane"/>
    <property type="evidence" value="ECO:0007669"/>
    <property type="project" value="TreeGrafter"/>
</dbReference>
<sequence>MYSPALRGSPTPSRASTPSARAASPFAVPQSADPQPRPSYHAFKDRTNEFFTTVESIASRSSNGPMETHALLRTSRNDSNGKQQLSGGPPNSQSAFTREAASVGKEINLTMEKLSRLAKLAKRRTLFDDRPEEINQLVFLIKQDIARVSGRISSLQQSLNEAKRRGPSQSSRSPASTSTPVPLAANRHAADHASSVLFSLQSRLASTSSEFKDVLEVRTRNLREQKQRRDQYGFAGAPTDGTAGGGPAAPGSGTLGGIAPPAPSPSPFPSVASAIPPSSDSPLYRSSPLAESGLLHRHSSASARASPIPNGGSPTPRDSSDHVIDMGSSGANAPYTSTAYAQQQLLAPASNAYLDSRRDAIDSIESTIAELGQLYQQFVQVLAGQRDQVRRIDEDVAAAEINVDRAGAEIARYYQNLRGNRMLMVQAFLVVMVFVLLFVLLM</sequence>
<comment type="similarity">
    <text evidence="2">Belongs to the syntaxin family.</text>
</comment>
<evidence type="ECO:0000256" key="4">
    <source>
        <dbReference type="ARBA" id="ARBA00022692"/>
    </source>
</evidence>
<dbReference type="InterPro" id="IPR010989">
    <property type="entry name" value="SNARE"/>
</dbReference>
<feature type="region of interest" description="Disordered" evidence="8">
    <location>
        <begin position="157"/>
        <end position="182"/>
    </location>
</feature>
<name>A0A139AXW1_GONPJ</name>
<dbReference type="EMBL" id="KQ965732">
    <property type="protein sequence ID" value="KXS21578.1"/>
    <property type="molecule type" value="Genomic_DNA"/>
</dbReference>
<feature type="compositionally biased region" description="Polar residues" evidence="8">
    <location>
        <begin position="77"/>
        <end position="96"/>
    </location>
</feature>
<dbReference type="GO" id="GO:0006886">
    <property type="term" value="P:intracellular protein transport"/>
    <property type="evidence" value="ECO:0007669"/>
    <property type="project" value="TreeGrafter"/>
</dbReference>
<feature type="compositionally biased region" description="Low complexity" evidence="8">
    <location>
        <begin position="9"/>
        <end position="25"/>
    </location>
</feature>
<dbReference type="AlphaFoldDB" id="A0A139AXW1"/>
<dbReference type="Proteomes" id="UP000070544">
    <property type="component" value="Unassembled WGS sequence"/>
</dbReference>
<feature type="transmembrane region" description="Helical" evidence="9">
    <location>
        <begin position="422"/>
        <end position="441"/>
    </location>
</feature>
<dbReference type="GO" id="GO:0006888">
    <property type="term" value="P:endoplasmic reticulum to Golgi vesicle-mediated transport"/>
    <property type="evidence" value="ECO:0007669"/>
    <property type="project" value="TreeGrafter"/>
</dbReference>
<dbReference type="OMA" id="NTPSQQM"/>
<dbReference type="PANTHER" id="PTHR19957">
    <property type="entry name" value="SYNTAXIN"/>
    <property type="match status" value="1"/>
</dbReference>
<dbReference type="OrthoDB" id="421009at2759"/>
<keyword evidence="5 9" id="KW-1133">Transmembrane helix</keyword>
<dbReference type="GO" id="GO:0048278">
    <property type="term" value="P:vesicle docking"/>
    <property type="evidence" value="ECO:0007669"/>
    <property type="project" value="TreeGrafter"/>
</dbReference>
<dbReference type="GO" id="GO:0006906">
    <property type="term" value="P:vesicle fusion"/>
    <property type="evidence" value="ECO:0007669"/>
    <property type="project" value="TreeGrafter"/>
</dbReference>
<evidence type="ECO:0000313" key="11">
    <source>
        <dbReference type="EMBL" id="KXS21578.1"/>
    </source>
</evidence>
<feature type="region of interest" description="Disordered" evidence="8">
    <location>
        <begin position="222"/>
        <end position="329"/>
    </location>
</feature>
<evidence type="ECO:0000256" key="6">
    <source>
        <dbReference type="ARBA" id="ARBA00023054"/>
    </source>
</evidence>
<evidence type="ECO:0000256" key="7">
    <source>
        <dbReference type="ARBA" id="ARBA00023136"/>
    </source>
</evidence>
<feature type="domain" description="T-SNARE coiled-coil homology" evidence="10">
    <location>
        <begin position="351"/>
        <end position="413"/>
    </location>
</feature>
<dbReference type="Pfam" id="PF05739">
    <property type="entry name" value="SNARE"/>
    <property type="match status" value="1"/>
</dbReference>
<feature type="compositionally biased region" description="Low complexity" evidence="8">
    <location>
        <begin position="269"/>
        <end position="282"/>
    </location>
</feature>
<evidence type="ECO:0000256" key="2">
    <source>
        <dbReference type="ARBA" id="ARBA00009063"/>
    </source>
</evidence>
<feature type="compositionally biased region" description="Basic and acidic residues" evidence="8">
    <location>
        <begin position="222"/>
        <end position="231"/>
    </location>
</feature>
<dbReference type="SUPFAM" id="SSF47661">
    <property type="entry name" value="t-snare proteins"/>
    <property type="match status" value="1"/>
</dbReference>
<keyword evidence="3" id="KW-0813">Transport</keyword>
<keyword evidence="12" id="KW-1185">Reference proteome</keyword>
<feature type="compositionally biased region" description="Low complexity" evidence="8">
    <location>
        <begin position="167"/>
        <end position="182"/>
    </location>
</feature>